<evidence type="ECO:0000313" key="1">
    <source>
        <dbReference type="EMBL" id="EXL63871.1"/>
    </source>
</evidence>
<organism evidence="1">
    <name type="scientific">Fusarium oxysporum f. sp. conglutinans race 2 54008</name>
    <dbReference type="NCBI Taxonomy" id="1089457"/>
    <lineage>
        <taxon>Eukaryota</taxon>
        <taxon>Fungi</taxon>
        <taxon>Dikarya</taxon>
        <taxon>Ascomycota</taxon>
        <taxon>Pezizomycotina</taxon>
        <taxon>Sordariomycetes</taxon>
        <taxon>Hypocreomycetidae</taxon>
        <taxon>Hypocreales</taxon>
        <taxon>Nectriaceae</taxon>
        <taxon>Fusarium</taxon>
        <taxon>Fusarium oxysporum species complex</taxon>
    </lineage>
</organism>
<gene>
    <name evidence="1" type="ORF">FOPG_19857</name>
</gene>
<proteinExistence type="predicted"/>
<reference evidence="1" key="2">
    <citation type="submission" date="2014-03" db="EMBL/GenBank/DDBJ databases">
        <title>The Genome Annotation of Fusarium oxysporum PHW808.</title>
        <authorList>
            <consortium name="The Broad Institute Genomics Platform"/>
            <person name="Ma L.-J."/>
            <person name="Corby-Kistler H."/>
            <person name="Broz K."/>
            <person name="Gale L.R."/>
            <person name="Jonkers W."/>
            <person name="O'Donnell K."/>
            <person name="Ploetz R."/>
            <person name="Steinberg C."/>
            <person name="Schwartz D.C."/>
            <person name="VanEtten H."/>
            <person name="Zhou S."/>
            <person name="Young S.K."/>
            <person name="Zeng Q."/>
            <person name="Gargeya S."/>
            <person name="Fitzgerald M."/>
            <person name="Abouelleil A."/>
            <person name="Alvarado L."/>
            <person name="Chapman S.B."/>
            <person name="Gainer-Dewar J."/>
            <person name="Goldberg J."/>
            <person name="Griggs A."/>
            <person name="Gujja S."/>
            <person name="Hansen M."/>
            <person name="Howarth C."/>
            <person name="Imamovic A."/>
            <person name="Ireland A."/>
            <person name="Larimer J."/>
            <person name="McCowan C."/>
            <person name="Murphy C."/>
            <person name="Pearson M."/>
            <person name="Poon T.W."/>
            <person name="Priest M."/>
            <person name="Roberts A."/>
            <person name="Saif S."/>
            <person name="Shea T."/>
            <person name="Sykes S."/>
            <person name="Wortman J."/>
            <person name="Nusbaum C."/>
            <person name="Birren B."/>
        </authorList>
    </citation>
    <scope>NUCLEOTIDE SEQUENCE</scope>
    <source>
        <strain evidence="1">54008</strain>
    </source>
</reference>
<dbReference type="HOGENOM" id="CLU_3175454_0_0_1"/>
<dbReference type="Proteomes" id="UP000030676">
    <property type="component" value="Unassembled WGS sequence"/>
</dbReference>
<name>X0GVN8_FUSOX</name>
<dbReference type="AlphaFoldDB" id="X0GVN8"/>
<dbReference type="EMBL" id="KK034622">
    <property type="protein sequence ID" value="EXL63871.1"/>
    <property type="molecule type" value="Genomic_DNA"/>
</dbReference>
<sequence length="47" mass="5150">MPLYKLSSSPEGSRSESLMLRSSACWTIWTASAPKTGPVEGPERPNR</sequence>
<protein>
    <submittedName>
        <fullName evidence="1">Uncharacterized protein</fullName>
    </submittedName>
</protein>
<reference evidence="1" key="1">
    <citation type="submission" date="2011-11" db="EMBL/GenBank/DDBJ databases">
        <title>The Genome Sequence of Fusarium oxysporum PHW808.</title>
        <authorList>
            <consortium name="The Broad Institute Genome Sequencing Platform"/>
            <person name="Ma L.-J."/>
            <person name="Gale L.R."/>
            <person name="Schwartz D.C."/>
            <person name="Zhou S."/>
            <person name="Corby-Kistler H."/>
            <person name="Young S.K."/>
            <person name="Zeng Q."/>
            <person name="Gargeya S."/>
            <person name="Fitzgerald M."/>
            <person name="Haas B."/>
            <person name="Abouelleil A."/>
            <person name="Alvarado L."/>
            <person name="Arachchi H.M."/>
            <person name="Berlin A."/>
            <person name="Brown A."/>
            <person name="Chapman S.B."/>
            <person name="Chen Z."/>
            <person name="Dunbar C."/>
            <person name="Freedman E."/>
            <person name="Gearin G."/>
            <person name="Goldberg J."/>
            <person name="Griggs A."/>
            <person name="Gujja S."/>
            <person name="Heiman D."/>
            <person name="Howarth C."/>
            <person name="Larson L."/>
            <person name="Lui A."/>
            <person name="MacDonald P.J.P."/>
            <person name="Montmayeur A."/>
            <person name="Murphy C."/>
            <person name="Neiman D."/>
            <person name="Pearson M."/>
            <person name="Priest M."/>
            <person name="Roberts A."/>
            <person name="Saif S."/>
            <person name="Shea T."/>
            <person name="Shenoy N."/>
            <person name="Sisk P."/>
            <person name="Stolte C."/>
            <person name="Sykes S."/>
            <person name="Wortman J."/>
            <person name="Nusbaum C."/>
            <person name="Birren B."/>
        </authorList>
    </citation>
    <scope>NUCLEOTIDE SEQUENCE [LARGE SCALE GENOMIC DNA]</scope>
    <source>
        <strain evidence="1">54008</strain>
    </source>
</reference>
<accession>X0GVN8</accession>